<dbReference type="SUPFAM" id="SSF103473">
    <property type="entry name" value="MFS general substrate transporter"/>
    <property type="match status" value="1"/>
</dbReference>
<feature type="transmembrane region" description="Helical" evidence="5">
    <location>
        <begin position="21"/>
        <end position="39"/>
    </location>
</feature>
<feature type="transmembrane region" description="Helical" evidence="5">
    <location>
        <begin position="181"/>
        <end position="200"/>
    </location>
</feature>
<evidence type="ECO:0000256" key="1">
    <source>
        <dbReference type="ARBA" id="ARBA00004651"/>
    </source>
</evidence>
<protein>
    <submittedName>
        <fullName evidence="7">MFS transporter</fullName>
    </submittedName>
</protein>
<gene>
    <name evidence="7" type="ORF">E1212_27935</name>
</gene>
<dbReference type="InterPro" id="IPR036259">
    <property type="entry name" value="MFS_trans_sf"/>
</dbReference>
<feature type="transmembrane region" description="Helical" evidence="5">
    <location>
        <begin position="59"/>
        <end position="78"/>
    </location>
</feature>
<keyword evidence="4 5" id="KW-0472">Membrane</keyword>
<dbReference type="EMBL" id="SMKL01000114">
    <property type="protein sequence ID" value="TDC45959.1"/>
    <property type="molecule type" value="Genomic_DNA"/>
</dbReference>
<dbReference type="GO" id="GO:0005886">
    <property type="term" value="C:plasma membrane"/>
    <property type="evidence" value="ECO:0007669"/>
    <property type="project" value="UniProtKB-SubCell"/>
</dbReference>
<dbReference type="InterPro" id="IPR052528">
    <property type="entry name" value="Sugar_transport-like"/>
</dbReference>
<dbReference type="PROSITE" id="PS00217">
    <property type="entry name" value="SUGAR_TRANSPORT_2"/>
    <property type="match status" value="1"/>
</dbReference>
<organism evidence="7 8">
    <name type="scientific">Jiangella ureilytica</name>
    <dbReference type="NCBI Taxonomy" id="2530374"/>
    <lineage>
        <taxon>Bacteria</taxon>
        <taxon>Bacillati</taxon>
        <taxon>Actinomycetota</taxon>
        <taxon>Actinomycetes</taxon>
        <taxon>Jiangellales</taxon>
        <taxon>Jiangellaceae</taxon>
        <taxon>Jiangella</taxon>
    </lineage>
</organism>
<dbReference type="AlphaFoldDB" id="A0A4R4RB66"/>
<dbReference type="Pfam" id="PF07690">
    <property type="entry name" value="MFS_1"/>
    <property type="match status" value="1"/>
</dbReference>
<name>A0A4R4RB66_9ACTN</name>
<evidence type="ECO:0000256" key="2">
    <source>
        <dbReference type="ARBA" id="ARBA00022692"/>
    </source>
</evidence>
<sequence>MGFTAASPVVRRRLGPAASGWLGRVLLYVLLTQLAIFLIRPVLTYRALDLGAGDREVGLLVVAFALVPAAIAIPLGRLSDRRRPAIVVQGGAVLLVVGSLLLYLASNLTGLALATVVLGSGAVAGLVGAQAVIARLAPDAGLDRDFGLLTAAASVGQMIGPPLAGLLLSADADRSTTTGRAFLVGGALLCVALLVCWRLGDGAGRTAAATAPDGKATAAAPGALGILRLPGVRGGIVASLTLLTAVDLLIAYLPVIGEERGISPGVVGLLLSVRAAASVLSRLLIPPMLRRWGRTRLLWASTLGTGVLLGLLPLAAPIWLLALLLAVAGFLLGIGQPLTMSLVVQAVPAASRGAALSIRIMGNRLGQVVLPAGIAVATGVFGAASAFVLVGGLLVMSAVGVPRQAGGTGGTGG</sequence>
<dbReference type="PRINTS" id="PR01036">
    <property type="entry name" value="TCRTETB"/>
</dbReference>
<proteinExistence type="predicted"/>
<keyword evidence="2 5" id="KW-0812">Transmembrane</keyword>
<evidence type="ECO:0000259" key="6">
    <source>
        <dbReference type="PROSITE" id="PS50850"/>
    </source>
</evidence>
<dbReference type="InterPro" id="IPR011701">
    <property type="entry name" value="MFS"/>
</dbReference>
<dbReference type="OrthoDB" id="4612864at2"/>
<feature type="transmembrane region" description="Helical" evidence="5">
    <location>
        <begin position="262"/>
        <end position="285"/>
    </location>
</feature>
<dbReference type="InterPro" id="IPR020846">
    <property type="entry name" value="MFS_dom"/>
</dbReference>
<dbReference type="Proteomes" id="UP000295621">
    <property type="component" value="Unassembled WGS sequence"/>
</dbReference>
<comment type="subcellular location">
    <subcellularLocation>
        <location evidence="1">Cell membrane</location>
        <topology evidence="1">Multi-pass membrane protein</topology>
    </subcellularLocation>
</comment>
<feature type="transmembrane region" description="Helical" evidence="5">
    <location>
        <begin position="111"/>
        <end position="134"/>
    </location>
</feature>
<feature type="domain" description="Major facilitator superfamily (MFS) profile" evidence="6">
    <location>
        <begin position="21"/>
        <end position="409"/>
    </location>
</feature>
<accession>A0A4R4RB66</accession>
<dbReference type="GO" id="GO:0022857">
    <property type="term" value="F:transmembrane transporter activity"/>
    <property type="evidence" value="ECO:0007669"/>
    <property type="project" value="InterPro"/>
</dbReference>
<comment type="caution">
    <text evidence="7">The sequence shown here is derived from an EMBL/GenBank/DDBJ whole genome shotgun (WGS) entry which is preliminary data.</text>
</comment>
<evidence type="ECO:0000256" key="4">
    <source>
        <dbReference type="ARBA" id="ARBA00023136"/>
    </source>
</evidence>
<evidence type="ECO:0000256" key="3">
    <source>
        <dbReference type="ARBA" id="ARBA00022989"/>
    </source>
</evidence>
<feature type="transmembrane region" description="Helical" evidence="5">
    <location>
        <begin position="368"/>
        <end position="395"/>
    </location>
</feature>
<dbReference type="PROSITE" id="PS50850">
    <property type="entry name" value="MFS"/>
    <property type="match status" value="1"/>
</dbReference>
<feature type="transmembrane region" description="Helical" evidence="5">
    <location>
        <begin position="322"/>
        <end position="347"/>
    </location>
</feature>
<keyword evidence="8" id="KW-1185">Reference proteome</keyword>
<evidence type="ECO:0000313" key="7">
    <source>
        <dbReference type="EMBL" id="TDC45959.1"/>
    </source>
</evidence>
<feature type="transmembrane region" description="Helical" evidence="5">
    <location>
        <begin position="146"/>
        <end position="169"/>
    </location>
</feature>
<dbReference type="PANTHER" id="PTHR23526:SF4">
    <property type="entry name" value="INTEGRAL MEMBRANE TRANSPORT PROTEIN"/>
    <property type="match status" value="1"/>
</dbReference>
<feature type="transmembrane region" description="Helical" evidence="5">
    <location>
        <begin position="236"/>
        <end position="256"/>
    </location>
</feature>
<dbReference type="Gene3D" id="1.20.1250.20">
    <property type="entry name" value="MFS general substrate transporter like domains"/>
    <property type="match status" value="1"/>
</dbReference>
<keyword evidence="3 5" id="KW-1133">Transmembrane helix</keyword>
<feature type="transmembrane region" description="Helical" evidence="5">
    <location>
        <begin position="297"/>
        <end position="316"/>
    </location>
</feature>
<dbReference type="InterPro" id="IPR005829">
    <property type="entry name" value="Sugar_transporter_CS"/>
</dbReference>
<evidence type="ECO:0000256" key="5">
    <source>
        <dbReference type="SAM" id="Phobius"/>
    </source>
</evidence>
<dbReference type="PANTHER" id="PTHR23526">
    <property type="entry name" value="INTEGRAL MEMBRANE TRANSPORT PROTEIN-RELATED"/>
    <property type="match status" value="1"/>
</dbReference>
<feature type="transmembrane region" description="Helical" evidence="5">
    <location>
        <begin position="85"/>
        <end position="105"/>
    </location>
</feature>
<evidence type="ECO:0000313" key="8">
    <source>
        <dbReference type="Proteomes" id="UP000295621"/>
    </source>
</evidence>
<reference evidence="7 8" key="1">
    <citation type="submission" date="2019-02" db="EMBL/GenBank/DDBJ databases">
        <title>Draft genome sequences of novel Actinobacteria.</title>
        <authorList>
            <person name="Sahin N."/>
            <person name="Ay H."/>
            <person name="Saygin H."/>
        </authorList>
    </citation>
    <scope>NUCLEOTIDE SEQUENCE [LARGE SCALE GENOMIC DNA]</scope>
    <source>
        <strain evidence="7 8">KC603</strain>
    </source>
</reference>